<evidence type="ECO:0000313" key="1">
    <source>
        <dbReference type="EMBL" id="OHU76051.1"/>
    </source>
</evidence>
<organism evidence="1 2">
    <name type="scientific">Mycobacteroides chelonae</name>
    <name type="common">Mycobacterium chelonae</name>
    <dbReference type="NCBI Taxonomy" id="1774"/>
    <lineage>
        <taxon>Bacteria</taxon>
        <taxon>Bacillati</taxon>
        <taxon>Actinomycetota</taxon>
        <taxon>Actinomycetes</taxon>
        <taxon>Mycobacteriales</taxon>
        <taxon>Mycobacteriaceae</taxon>
        <taxon>Mycobacteroides</taxon>
    </lineage>
</organism>
<reference evidence="1 2" key="1">
    <citation type="submission" date="2016-10" db="EMBL/GenBank/DDBJ databases">
        <title>Evaluation of Human, Veterinary and Environmental Mycobacterium chelonae Isolates by Core Genome Phylogenomic Analysis, Targeted Gene Comparison, and Anti-microbial Susceptibility Patterns: A Tale of Mistaken Identities.</title>
        <authorList>
            <person name="Fogelson S.B."/>
            <person name="Camus A.C."/>
            <person name="Lorenz W."/>
            <person name="Vasireddy R."/>
            <person name="Vasireddy S."/>
            <person name="Smith T."/>
            <person name="Brown-Elliott B.A."/>
            <person name="Wallace R.J.Jr."/>
            <person name="Hasan N.A."/>
            <person name="Reischl U."/>
            <person name="Sanchez S."/>
        </authorList>
    </citation>
    <scope>NUCLEOTIDE SEQUENCE [LARGE SCALE GENOMIC DNA]</scope>
    <source>
        <strain evidence="1 2">15518</strain>
    </source>
</reference>
<dbReference type="AlphaFoldDB" id="A0A1S1LXH4"/>
<keyword evidence="2" id="KW-1185">Reference proteome</keyword>
<accession>A0A1S1LXH4</accession>
<evidence type="ECO:0000313" key="2">
    <source>
        <dbReference type="Proteomes" id="UP000179441"/>
    </source>
</evidence>
<name>A0A1S1LXH4_MYCCH</name>
<gene>
    <name evidence="1" type="ORF">BKG84_24455</name>
</gene>
<proteinExistence type="predicted"/>
<dbReference type="RefSeq" id="WP_070952756.1">
    <property type="nucleotide sequence ID" value="NZ_MLIS01000004.1"/>
</dbReference>
<dbReference type="EMBL" id="MLIS01000004">
    <property type="protein sequence ID" value="OHU76051.1"/>
    <property type="molecule type" value="Genomic_DNA"/>
</dbReference>
<sequence length="255" mass="28446">MQMGTARDPGIFELDAWARQKFGDSPDSVAFSRRNPFDPRMSATERQALVALIVEHGGAELLRGRGGVEEAVDVLVADRAAALDSHVCWQVQPAAPRPDSHISLKYQSCYSGLRVSITAPMGARIPAHTLSMKVEALRLPDCPERPLFPNDPPVWRYADLGIGIDLYQAAMARLDAITGGDCRCVDNSTNARIHAARWKLHCVDPFKWHSKRCWVCRDHGIDWESAQRTDFDGIYHDRVRDEPDVSDGAAAPYRR</sequence>
<dbReference type="Proteomes" id="UP000179441">
    <property type="component" value="Unassembled WGS sequence"/>
</dbReference>
<protein>
    <submittedName>
        <fullName evidence="1">Uncharacterized protein</fullName>
    </submittedName>
</protein>
<comment type="caution">
    <text evidence="1">The sequence shown here is derived from an EMBL/GenBank/DDBJ whole genome shotgun (WGS) entry which is preliminary data.</text>
</comment>